<dbReference type="InterPro" id="IPR016155">
    <property type="entry name" value="Mopterin_synth/thiamin_S_b"/>
</dbReference>
<organism evidence="1 2">
    <name type="scientific">Cryobacterium cheniae</name>
    <dbReference type="NCBI Taxonomy" id="1259262"/>
    <lineage>
        <taxon>Bacteria</taxon>
        <taxon>Bacillati</taxon>
        <taxon>Actinomycetota</taxon>
        <taxon>Actinomycetes</taxon>
        <taxon>Micrococcales</taxon>
        <taxon>Microbacteriaceae</taxon>
        <taxon>Cryobacterium</taxon>
    </lineage>
</organism>
<sequence>MASIRFFAAAAEAAAVDAATIDAATIGALRAALTTRYGAEFERVLGRCSLLVNGTRATDDAVPLSGSDTVDVLPPFAGG</sequence>
<dbReference type="OrthoDB" id="4331766at2"/>
<dbReference type="AlphaFoldDB" id="A0A4R8XVR6"/>
<evidence type="ECO:0000313" key="2">
    <source>
        <dbReference type="Proteomes" id="UP000298433"/>
    </source>
</evidence>
<dbReference type="RefSeq" id="WP_134369488.1">
    <property type="nucleotide sequence ID" value="NZ_SOGN01000034.1"/>
</dbReference>
<evidence type="ECO:0000313" key="1">
    <source>
        <dbReference type="EMBL" id="TFC81550.1"/>
    </source>
</evidence>
<name>A0A4R8XVR6_9MICO</name>
<gene>
    <name evidence="1" type="ORF">E3T23_06060</name>
</gene>
<keyword evidence="2" id="KW-1185">Reference proteome</keyword>
<accession>A0A4R8XVR6</accession>
<dbReference type="Proteomes" id="UP000298433">
    <property type="component" value="Unassembled WGS sequence"/>
</dbReference>
<proteinExistence type="predicted"/>
<comment type="caution">
    <text evidence="1">The sequence shown here is derived from an EMBL/GenBank/DDBJ whole genome shotgun (WGS) entry which is preliminary data.</text>
</comment>
<dbReference type="Pfam" id="PF02597">
    <property type="entry name" value="ThiS"/>
    <property type="match status" value="1"/>
</dbReference>
<dbReference type="EMBL" id="SOGN01000034">
    <property type="protein sequence ID" value="TFC81550.1"/>
    <property type="molecule type" value="Genomic_DNA"/>
</dbReference>
<reference evidence="1 2" key="1">
    <citation type="submission" date="2019-03" db="EMBL/GenBank/DDBJ databases">
        <title>Genomics of glacier-inhabiting Cryobacterium strains.</title>
        <authorList>
            <person name="Liu Q."/>
            <person name="Xin Y.-H."/>
        </authorList>
    </citation>
    <scope>NUCLEOTIDE SEQUENCE [LARGE SCALE GENOMIC DNA]</scope>
    <source>
        <strain evidence="1 2">TMT2-48-2</strain>
    </source>
</reference>
<protein>
    <submittedName>
        <fullName evidence="1">MoaD/ThiS family protein</fullName>
    </submittedName>
</protein>
<dbReference type="SUPFAM" id="SSF54285">
    <property type="entry name" value="MoaD/ThiS"/>
    <property type="match status" value="1"/>
</dbReference>
<dbReference type="Gene3D" id="3.10.20.30">
    <property type="match status" value="1"/>
</dbReference>
<dbReference type="InterPro" id="IPR012675">
    <property type="entry name" value="Beta-grasp_dom_sf"/>
</dbReference>
<dbReference type="CDD" id="cd17040">
    <property type="entry name" value="Ubl_MoaD_like"/>
    <property type="match status" value="1"/>
</dbReference>
<dbReference type="InterPro" id="IPR003749">
    <property type="entry name" value="ThiS/MoaD-like"/>
</dbReference>